<evidence type="ECO:0000313" key="2">
    <source>
        <dbReference type="EMBL" id="TCC51484.1"/>
    </source>
</evidence>
<evidence type="ECO:0008006" key="4">
    <source>
        <dbReference type="Google" id="ProtNLM"/>
    </source>
</evidence>
<dbReference type="RefSeq" id="WP_131365889.1">
    <property type="nucleotide sequence ID" value="NZ_SJKB01000023.1"/>
</dbReference>
<feature type="transmembrane region" description="Helical" evidence="1">
    <location>
        <begin position="20"/>
        <end position="40"/>
    </location>
</feature>
<dbReference type="PROSITE" id="PS51318">
    <property type="entry name" value="TAT"/>
    <property type="match status" value="1"/>
</dbReference>
<organism evidence="2 3">
    <name type="scientific">Kribbella pittospori</name>
    <dbReference type="NCBI Taxonomy" id="722689"/>
    <lineage>
        <taxon>Bacteria</taxon>
        <taxon>Bacillati</taxon>
        <taxon>Actinomycetota</taxon>
        <taxon>Actinomycetes</taxon>
        <taxon>Propionibacteriales</taxon>
        <taxon>Kribbellaceae</taxon>
        <taxon>Kribbella</taxon>
    </lineage>
</organism>
<accession>A0A4R0JYW5</accession>
<dbReference type="InterPro" id="IPR006311">
    <property type="entry name" value="TAT_signal"/>
</dbReference>
<evidence type="ECO:0000256" key="1">
    <source>
        <dbReference type="SAM" id="Phobius"/>
    </source>
</evidence>
<keyword evidence="1" id="KW-0472">Membrane</keyword>
<gene>
    <name evidence="2" type="ORF">E0H73_40910</name>
</gene>
<dbReference type="EMBL" id="SJKB01000023">
    <property type="protein sequence ID" value="TCC51484.1"/>
    <property type="molecule type" value="Genomic_DNA"/>
</dbReference>
<dbReference type="AlphaFoldDB" id="A0A4R0JYW5"/>
<reference evidence="2 3" key="1">
    <citation type="submission" date="2019-02" db="EMBL/GenBank/DDBJ databases">
        <title>Kribbella capetownensis sp. nov. and Kribbella speibonae sp. nov., isolated from soil.</title>
        <authorList>
            <person name="Curtis S.M."/>
            <person name="Norton I."/>
            <person name="Everest G.J."/>
            <person name="Meyers P.R."/>
        </authorList>
    </citation>
    <scope>NUCLEOTIDE SEQUENCE [LARGE SCALE GENOMIC DNA]</scope>
    <source>
        <strain evidence="2 3">NRRL B-24813</strain>
    </source>
</reference>
<dbReference type="Proteomes" id="UP000291144">
    <property type="component" value="Unassembled WGS sequence"/>
</dbReference>
<sequence length="519" mass="55134">MTAHPRNDHTARAMIGRRRFLYYSGVTMGLAGGALAAPAVPAAAGQMRGPLRGPGSSSKGTYLIPEDFGADVTAADNSDALQAALDASAATGEQLIMNNDYFTTKPLYLPSHVRWSGTGRVTNTAPDLVFGITVLPGNYHPAYWDQLTYFTGGAVVEGAYHMTLDVPAETSNFAVGDIVFNRSDAHTTLLRPDNNPPNDVIIFPHYGSFNRIVAINTTSGRIDFEFPWLRAVDVSMIAHADNSIIDFHGLRTLYCAYDAQVDGIRLESVNASAIARGSTLGSTIHWGELRGQNGLFTNSVCFSDVSVDSIIVDRKIIDIAGNSVGSQFHINQATYTKTARSVRISLIALNESMHDLTIDIGTINADGYDFDTFAVRMSRVSGIDVTIDALNCAGLTGSVVSFINALDDGPGDTQFVTRDNTVTITSFTGGSSLQSFARYDDPGGHLIRCNLNGNFVATPLANAIGCDGTGHTIRGTYSAGDLELGDATDLDIDVDLGGNVIGCPDPDSTVIVNGNPVTC</sequence>
<keyword evidence="1" id="KW-1133">Transmembrane helix</keyword>
<comment type="caution">
    <text evidence="2">The sequence shown here is derived from an EMBL/GenBank/DDBJ whole genome shotgun (WGS) entry which is preliminary data.</text>
</comment>
<proteinExistence type="predicted"/>
<keyword evidence="3" id="KW-1185">Reference proteome</keyword>
<protein>
    <recommendedName>
        <fullName evidence="4">Right-handed parallel beta-helix repeat-containing protein</fullName>
    </recommendedName>
</protein>
<evidence type="ECO:0000313" key="3">
    <source>
        <dbReference type="Proteomes" id="UP000291144"/>
    </source>
</evidence>
<keyword evidence="1" id="KW-0812">Transmembrane</keyword>
<name>A0A4R0JYW5_9ACTN</name>